<dbReference type="SUPFAM" id="SSF55729">
    <property type="entry name" value="Acyl-CoA N-acyltransferases (Nat)"/>
    <property type="match status" value="1"/>
</dbReference>
<dbReference type="Proteomes" id="UP001596461">
    <property type="component" value="Unassembled WGS sequence"/>
</dbReference>
<keyword evidence="2" id="KW-0012">Acyltransferase</keyword>
<dbReference type="Pfam" id="PF13527">
    <property type="entry name" value="Acetyltransf_9"/>
    <property type="match status" value="1"/>
</dbReference>
<dbReference type="InterPro" id="IPR000182">
    <property type="entry name" value="GNAT_dom"/>
</dbReference>
<dbReference type="RefSeq" id="WP_284031172.1">
    <property type="nucleotide sequence ID" value="NZ_CP126154.1"/>
</dbReference>
<evidence type="ECO:0000259" key="1">
    <source>
        <dbReference type="PROSITE" id="PS51186"/>
    </source>
</evidence>
<name>A0ABD5WB93_9EURY</name>
<feature type="domain" description="N-acetyltransferase" evidence="1">
    <location>
        <begin position="10"/>
        <end position="157"/>
    </location>
</feature>
<keyword evidence="3" id="KW-1185">Reference proteome</keyword>
<sequence length="379" mass="41366">MGRSSTRPRTTIRPHGSGDRAGFLDLYEAVWGRRRGAEWFRWRFEENPYLDEVPMVVAEADGRIVGAEPCVVFPLAVGDETRLAFQPADWMVHPDHRRQGLFTGMTERLLDRYADGPQCCYYNYPSDAIRPGLRSQGWRDVGPVPTYYRVQNVERLASGRLATDQPAAEHALALGQVGLSMARGVFSLAAGSDADGWAVERHESVPVDTLVRIYRSGVPDGIHVRRDAAFYRWRFANPLWETTTYVAVGDDGPAASLIAATSDDGDLRCVWALDVLPADGSASLGSYEALLSAVVADAADADVVKCAGIGLPETALRRCGFRRDDAFPLSAVSKRTTAVVRGVDPDGGDPTGREPWRTTGVDPLDDDAWAIQLCGQDVA</sequence>
<dbReference type="InterPro" id="IPR016181">
    <property type="entry name" value="Acyl_CoA_acyltransferase"/>
</dbReference>
<organism evidence="2 3">
    <name type="scientific">Halobaculum lipolyticum</name>
    <dbReference type="NCBI Taxonomy" id="3032001"/>
    <lineage>
        <taxon>Archaea</taxon>
        <taxon>Methanobacteriati</taxon>
        <taxon>Methanobacteriota</taxon>
        <taxon>Stenosarchaea group</taxon>
        <taxon>Halobacteria</taxon>
        <taxon>Halobacteriales</taxon>
        <taxon>Haloferacaceae</taxon>
        <taxon>Halobaculum</taxon>
    </lineage>
</organism>
<protein>
    <submittedName>
        <fullName evidence="2">GNAT family N-acetyltransferase</fullName>
        <ecNumber evidence="2">2.3.1.-</ecNumber>
    </submittedName>
</protein>
<evidence type="ECO:0000313" key="2">
    <source>
        <dbReference type="EMBL" id="MFC7070316.1"/>
    </source>
</evidence>
<dbReference type="AlphaFoldDB" id="A0ABD5WB93"/>
<proteinExistence type="predicted"/>
<gene>
    <name evidence="2" type="ORF">ACFQL9_11740</name>
</gene>
<evidence type="ECO:0000313" key="3">
    <source>
        <dbReference type="Proteomes" id="UP001596461"/>
    </source>
</evidence>
<dbReference type="EMBL" id="JBHTAH010000009">
    <property type="protein sequence ID" value="MFC7070316.1"/>
    <property type="molecule type" value="Genomic_DNA"/>
</dbReference>
<reference evidence="2 3" key="1">
    <citation type="journal article" date="2019" name="Int. J. Syst. Evol. Microbiol.">
        <title>The Global Catalogue of Microorganisms (GCM) 10K type strain sequencing project: providing services to taxonomists for standard genome sequencing and annotation.</title>
        <authorList>
            <consortium name="The Broad Institute Genomics Platform"/>
            <consortium name="The Broad Institute Genome Sequencing Center for Infectious Disease"/>
            <person name="Wu L."/>
            <person name="Ma J."/>
        </authorList>
    </citation>
    <scope>NUCLEOTIDE SEQUENCE [LARGE SCALE GENOMIC DNA]</scope>
    <source>
        <strain evidence="2 3">DT31</strain>
    </source>
</reference>
<dbReference type="GeneID" id="81126040"/>
<dbReference type="EC" id="2.3.1.-" evidence="2"/>
<dbReference type="GO" id="GO:0016746">
    <property type="term" value="F:acyltransferase activity"/>
    <property type="evidence" value="ECO:0007669"/>
    <property type="project" value="UniProtKB-KW"/>
</dbReference>
<accession>A0ABD5WB93</accession>
<keyword evidence="2" id="KW-0808">Transferase</keyword>
<dbReference type="Gene3D" id="3.40.630.30">
    <property type="match status" value="1"/>
</dbReference>
<comment type="caution">
    <text evidence="2">The sequence shown here is derived from an EMBL/GenBank/DDBJ whole genome shotgun (WGS) entry which is preliminary data.</text>
</comment>
<dbReference type="PROSITE" id="PS51186">
    <property type="entry name" value="GNAT"/>
    <property type="match status" value="1"/>
</dbReference>